<gene>
    <name evidence="8" type="ORF">N7532_006074</name>
</gene>
<dbReference type="GO" id="GO:0004497">
    <property type="term" value="F:monooxygenase activity"/>
    <property type="evidence" value="ECO:0007669"/>
    <property type="project" value="UniProtKB-KW"/>
</dbReference>
<proteinExistence type="inferred from homology"/>
<dbReference type="Proteomes" id="UP001149074">
    <property type="component" value="Unassembled WGS sequence"/>
</dbReference>
<dbReference type="AlphaFoldDB" id="A0A9W9KAK6"/>
<accession>A0A9W9KAK6</accession>
<dbReference type="OrthoDB" id="5954308at2759"/>
<sequence length="173" mass="18497">MTSYPLGFRVAQAVGISGAAWLSGNIAAISLIGTPAIIQSQKEENVSRGLLARQWKSMYDNGKSQNPPIALCVSSAFLYLAWSVRAGSPLYKKTSISRAGLFSAAAAFTLCIVPYTFVAMSSTNNKLLENSESSSEFSDKETLGLVQRWTTLNQVRGFLPLVGGFCGIAASFL</sequence>
<keyword evidence="4" id="KW-0560">Oxidoreductase</keyword>
<reference evidence="8" key="1">
    <citation type="submission" date="2022-11" db="EMBL/GenBank/DDBJ databases">
        <authorList>
            <person name="Petersen C."/>
        </authorList>
    </citation>
    <scope>NUCLEOTIDE SEQUENCE</scope>
    <source>
        <strain evidence="8">IBT 30761</strain>
    </source>
</reference>
<dbReference type="InterPro" id="IPR013901">
    <property type="entry name" value="Anthrone_oxy"/>
</dbReference>
<dbReference type="GeneID" id="81357547"/>
<keyword evidence="4" id="KW-0503">Monooxygenase</keyword>
<reference evidence="8" key="2">
    <citation type="journal article" date="2023" name="IMA Fungus">
        <title>Comparative genomic study of the Penicillium genus elucidates a diverse pangenome and 15 lateral gene transfer events.</title>
        <authorList>
            <person name="Petersen C."/>
            <person name="Sorensen T."/>
            <person name="Nielsen M.R."/>
            <person name="Sondergaard T.E."/>
            <person name="Sorensen J.L."/>
            <person name="Fitzpatrick D.A."/>
            <person name="Frisvad J.C."/>
            <person name="Nielsen K.L."/>
        </authorList>
    </citation>
    <scope>NUCLEOTIDE SEQUENCE</scope>
    <source>
        <strain evidence="8">IBT 30761</strain>
    </source>
</reference>
<comment type="similarity">
    <text evidence="6">Belongs to the anthrone oxygenase family.</text>
</comment>
<keyword evidence="3 7" id="KW-1133">Transmembrane helix</keyword>
<feature type="transmembrane region" description="Helical" evidence="7">
    <location>
        <begin position="99"/>
        <end position="118"/>
    </location>
</feature>
<name>A0A9W9KAK6_9EURO</name>
<dbReference type="PANTHER" id="PTHR35042:SF1">
    <property type="entry name" value="DUF1772-DOMAIN-CONTAINING PROTEIN"/>
    <property type="match status" value="1"/>
</dbReference>
<evidence type="ECO:0000256" key="4">
    <source>
        <dbReference type="ARBA" id="ARBA00023033"/>
    </source>
</evidence>
<keyword evidence="5 7" id="KW-0472">Membrane</keyword>
<keyword evidence="2 7" id="KW-0812">Transmembrane</keyword>
<dbReference type="RefSeq" id="XP_056474727.1">
    <property type="nucleotide sequence ID" value="XM_056618568.1"/>
</dbReference>
<evidence type="ECO:0000313" key="8">
    <source>
        <dbReference type="EMBL" id="KAJ5099073.1"/>
    </source>
</evidence>
<evidence type="ECO:0000256" key="5">
    <source>
        <dbReference type="ARBA" id="ARBA00023136"/>
    </source>
</evidence>
<organism evidence="8 9">
    <name type="scientific">Penicillium argentinense</name>
    <dbReference type="NCBI Taxonomy" id="1131581"/>
    <lineage>
        <taxon>Eukaryota</taxon>
        <taxon>Fungi</taxon>
        <taxon>Dikarya</taxon>
        <taxon>Ascomycota</taxon>
        <taxon>Pezizomycotina</taxon>
        <taxon>Eurotiomycetes</taxon>
        <taxon>Eurotiomycetidae</taxon>
        <taxon>Eurotiales</taxon>
        <taxon>Aspergillaceae</taxon>
        <taxon>Penicillium</taxon>
    </lineage>
</organism>
<evidence type="ECO:0000256" key="6">
    <source>
        <dbReference type="ARBA" id="ARBA00034313"/>
    </source>
</evidence>
<evidence type="ECO:0000256" key="3">
    <source>
        <dbReference type="ARBA" id="ARBA00022989"/>
    </source>
</evidence>
<evidence type="ECO:0000256" key="1">
    <source>
        <dbReference type="ARBA" id="ARBA00004141"/>
    </source>
</evidence>
<comment type="caution">
    <text evidence="8">The sequence shown here is derived from an EMBL/GenBank/DDBJ whole genome shotgun (WGS) entry which is preliminary data.</text>
</comment>
<evidence type="ECO:0000313" key="9">
    <source>
        <dbReference type="Proteomes" id="UP001149074"/>
    </source>
</evidence>
<protein>
    <recommendedName>
        <fullName evidence="10">DUF1772-domain-containing protein</fullName>
    </recommendedName>
</protein>
<evidence type="ECO:0008006" key="10">
    <source>
        <dbReference type="Google" id="ProtNLM"/>
    </source>
</evidence>
<dbReference type="EMBL" id="JAPQKI010000005">
    <property type="protein sequence ID" value="KAJ5099073.1"/>
    <property type="molecule type" value="Genomic_DNA"/>
</dbReference>
<comment type="subcellular location">
    <subcellularLocation>
        <location evidence="1">Membrane</location>
        <topology evidence="1">Multi-pass membrane protein</topology>
    </subcellularLocation>
</comment>
<evidence type="ECO:0000256" key="2">
    <source>
        <dbReference type="ARBA" id="ARBA00022692"/>
    </source>
</evidence>
<dbReference type="Pfam" id="PF08592">
    <property type="entry name" value="Anthrone_oxy"/>
    <property type="match status" value="1"/>
</dbReference>
<dbReference type="GO" id="GO:0016020">
    <property type="term" value="C:membrane"/>
    <property type="evidence" value="ECO:0007669"/>
    <property type="project" value="UniProtKB-SubCell"/>
</dbReference>
<evidence type="ECO:0000256" key="7">
    <source>
        <dbReference type="SAM" id="Phobius"/>
    </source>
</evidence>
<dbReference type="PANTHER" id="PTHR35042">
    <property type="entry name" value="ANTHRONE OXYGENASE ENCC"/>
    <property type="match status" value="1"/>
</dbReference>
<keyword evidence="9" id="KW-1185">Reference proteome</keyword>